<keyword evidence="2" id="KW-0235">DNA replication</keyword>
<dbReference type="InterPro" id="IPR021886">
    <property type="entry name" value="MgsA_C"/>
</dbReference>
<feature type="compositionally biased region" description="Polar residues" evidence="11">
    <location>
        <begin position="79"/>
        <end position="92"/>
    </location>
</feature>
<accession>A0A9Q1CCP8</accession>
<dbReference type="GO" id="GO:0003677">
    <property type="term" value="F:DNA binding"/>
    <property type="evidence" value="ECO:0007669"/>
    <property type="project" value="InterPro"/>
</dbReference>
<evidence type="ECO:0000256" key="1">
    <source>
        <dbReference type="ARBA" id="ARBA00008959"/>
    </source>
</evidence>
<evidence type="ECO:0000256" key="2">
    <source>
        <dbReference type="ARBA" id="ARBA00022705"/>
    </source>
</evidence>
<dbReference type="Pfam" id="PF16193">
    <property type="entry name" value="AAA_assoc_2"/>
    <property type="match status" value="1"/>
</dbReference>
<dbReference type="InterPro" id="IPR008921">
    <property type="entry name" value="DNA_pol3_clamp-load_cplx_C"/>
</dbReference>
<dbReference type="InterPro" id="IPR032423">
    <property type="entry name" value="AAA_assoc_2"/>
</dbReference>
<dbReference type="Gene3D" id="3.30.160.60">
    <property type="entry name" value="Classic Zinc Finger"/>
    <property type="match status" value="1"/>
</dbReference>
<dbReference type="CDD" id="cd18139">
    <property type="entry name" value="HLD_clamp_RarA"/>
    <property type="match status" value="1"/>
</dbReference>
<dbReference type="InterPro" id="IPR003959">
    <property type="entry name" value="ATPase_AAA_core"/>
</dbReference>
<dbReference type="InterPro" id="IPR027417">
    <property type="entry name" value="P-loop_NTPase"/>
</dbReference>
<dbReference type="EMBL" id="JAIZAY010000005">
    <property type="protein sequence ID" value="KAJ8042139.1"/>
    <property type="molecule type" value="Genomic_DNA"/>
</dbReference>
<feature type="domain" description="UBZ4-type" evidence="12">
    <location>
        <begin position="10"/>
        <end position="42"/>
    </location>
</feature>
<dbReference type="GO" id="GO:0008270">
    <property type="term" value="F:zinc ion binding"/>
    <property type="evidence" value="ECO:0007669"/>
    <property type="project" value="UniProtKB-KW"/>
</dbReference>
<dbReference type="Gene3D" id="1.10.8.60">
    <property type="match status" value="1"/>
</dbReference>
<dbReference type="GO" id="GO:0008047">
    <property type="term" value="F:enzyme activator activity"/>
    <property type="evidence" value="ECO:0007669"/>
    <property type="project" value="TreeGrafter"/>
</dbReference>
<evidence type="ECO:0000256" key="7">
    <source>
        <dbReference type="ARBA" id="ARBA00022833"/>
    </source>
</evidence>
<dbReference type="SUPFAM" id="SSF52540">
    <property type="entry name" value="P-loop containing nucleoside triphosphate hydrolases"/>
    <property type="match status" value="1"/>
</dbReference>
<feature type="compositionally biased region" description="Polar residues" evidence="11">
    <location>
        <begin position="220"/>
        <end position="241"/>
    </location>
</feature>
<reference evidence="13" key="1">
    <citation type="submission" date="2021-10" db="EMBL/GenBank/DDBJ databases">
        <title>Tropical sea cucumber genome reveals ecological adaptation and Cuvierian tubules defense mechanism.</title>
        <authorList>
            <person name="Chen T."/>
        </authorList>
    </citation>
    <scope>NUCLEOTIDE SEQUENCE</scope>
    <source>
        <strain evidence="13">Nanhai2018</strain>
        <tissue evidence="13">Muscle</tissue>
    </source>
</reference>
<dbReference type="Pfam" id="PF12002">
    <property type="entry name" value="MgsA_C"/>
    <property type="match status" value="1"/>
</dbReference>
<dbReference type="AlphaFoldDB" id="A0A9Q1CCP8"/>
<dbReference type="GO" id="GO:0005524">
    <property type="term" value="F:ATP binding"/>
    <property type="evidence" value="ECO:0007669"/>
    <property type="project" value="UniProtKB-KW"/>
</dbReference>
<dbReference type="PROSITE" id="PS51908">
    <property type="entry name" value="ZF_UBZ4"/>
    <property type="match status" value="1"/>
</dbReference>
<comment type="similarity">
    <text evidence="1">Belongs to the AAA ATPase family. RarA/MGS1/WRNIP1 subfamily.</text>
</comment>
<feature type="compositionally biased region" description="Polar residues" evidence="11">
    <location>
        <begin position="189"/>
        <end position="203"/>
    </location>
</feature>
<dbReference type="SMART" id="SM00734">
    <property type="entry name" value="ZnF_Rad18"/>
    <property type="match status" value="1"/>
</dbReference>
<comment type="caution">
    <text evidence="13">The sequence shown here is derived from an EMBL/GenBank/DDBJ whole genome shotgun (WGS) entry which is preliminary data.</text>
</comment>
<evidence type="ECO:0000259" key="12">
    <source>
        <dbReference type="PROSITE" id="PS51908"/>
    </source>
</evidence>
<keyword evidence="6 10" id="KW-0863">Zinc-finger</keyword>
<keyword evidence="3" id="KW-0479">Metal-binding</keyword>
<evidence type="ECO:0000256" key="9">
    <source>
        <dbReference type="ARBA" id="ARBA00023204"/>
    </source>
</evidence>
<feature type="compositionally biased region" description="Polar residues" evidence="11">
    <location>
        <begin position="135"/>
        <end position="168"/>
    </location>
</feature>
<keyword evidence="14" id="KW-1185">Reference proteome</keyword>
<feature type="compositionally biased region" description="Basic and acidic residues" evidence="11">
    <location>
        <begin position="169"/>
        <end position="179"/>
    </location>
</feature>
<dbReference type="PANTHER" id="PTHR13779:SF7">
    <property type="entry name" value="ATPASE WRNIP1"/>
    <property type="match status" value="1"/>
</dbReference>
<dbReference type="Gene3D" id="1.20.272.10">
    <property type="match status" value="1"/>
</dbReference>
<dbReference type="PANTHER" id="PTHR13779">
    <property type="entry name" value="WERNER HELICASE-INTERACTING PROTEIN 1 FAMILY MEMBER"/>
    <property type="match status" value="1"/>
</dbReference>
<protein>
    <submittedName>
        <fullName evidence="13">ATPase WRNIP1</fullName>
    </submittedName>
</protein>
<dbReference type="OrthoDB" id="10265467at2759"/>
<dbReference type="InterPro" id="IPR003593">
    <property type="entry name" value="AAA+_ATPase"/>
</dbReference>
<feature type="compositionally biased region" description="Basic and acidic residues" evidence="11">
    <location>
        <begin position="117"/>
        <end position="134"/>
    </location>
</feature>
<evidence type="ECO:0000256" key="4">
    <source>
        <dbReference type="ARBA" id="ARBA00022741"/>
    </source>
</evidence>
<feature type="compositionally biased region" description="Basic and acidic residues" evidence="11">
    <location>
        <begin position="93"/>
        <end position="108"/>
    </location>
</feature>
<dbReference type="Pfam" id="PF00004">
    <property type="entry name" value="AAA"/>
    <property type="match status" value="1"/>
</dbReference>
<keyword evidence="4" id="KW-0547">Nucleotide-binding</keyword>
<keyword evidence="8" id="KW-0067">ATP-binding</keyword>
<evidence type="ECO:0000313" key="14">
    <source>
        <dbReference type="Proteomes" id="UP001152320"/>
    </source>
</evidence>
<evidence type="ECO:0000256" key="8">
    <source>
        <dbReference type="ARBA" id="ARBA00022840"/>
    </source>
</evidence>
<name>A0A9Q1CCP8_HOLLE</name>
<dbReference type="GO" id="GO:0005634">
    <property type="term" value="C:nucleus"/>
    <property type="evidence" value="ECO:0007669"/>
    <property type="project" value="TreeGrafter"/>
</dbReference>
<evidence type="ECO:0000313" key="13">
    <source>
        <dbReference type="EMBL" id="KAJ8042139.1"/>
    </source>
</evidence>
<dbReference type="GO" id="GO:0006261">
    <property type="term" value="P:DNA-templated DNA replication"/>
    <property type="evidence" value="ECO:0007669"/>
    <property type="project" value="TreeGrafter"/>
</dbReference>
<feature type="compositionally biased region" description="Basic and acidic residues" evidence="11">
    <location>
        <begin position="204"/>
        <end position="217"/>
    </location>
</feature>
<evidence type="ECO:0000256" key="10">
    <source>
        <dbReference type="PROSITE-ProRule" id="PRU01256"/>
    </source>
</evidence>
<dbReference type="GO" id="GO:0016887">
    <property type="term" value="F:ATP hydrolysis activity"/>
    <property type="evidence" value="ECO:0007669"/>
    <property type="project" value="InterPro"/>
</dbReference>
<keyword evidence="9 10" id="KW-0234">DNA repair</keyword>
<dbReference type="FunFam" id="1.20.272.10:FF:000001">
    <property type="entry name" value="Putative AAA family ATPase"/>
    <property type="match status" value="1"/>
</dbReference>
<evidence type="ECO:0000256" key="6">
    <source>
        <dbReference type="ARBA" id="ARBA00022771"/>
    </source>
</evidence>
<dbReference type="GO" id="GO:0017116">
    <property type="term" value="F:single-stranded DNA helicase activity"/>
    <property type="evidence" value="ECO:0007669"/>
    <property type="project" value="TreeGrafter"/>
</dbReference>
<dbReference type="SMART" id="SM00382">
    <property type="entry name" value="AAA"/>
    <property type="match status" value="1"/>
</dbReference>
<dbReference type="FunFam" id="3.40.50.300:FF:000137">
    <property type="entry name" value="Replication-associated recombination protein A"/>
    <property type="match status" value="1"/>
</dbReference>
<gene>
    <name evidence="13" type="ORF">HOLleu_13129</name>
</gene>
<dbReference type="Proteomes" id="UP001152320">
    <property type="component" value="Chromosome 5"/>
</dbReference>
<dbReference type="GO" id="GO:0000731">
    <property type="term" value="P:DNA synthesis involved in DNA repair"/>
    <property type="evidence" value="ECO:0007669"/>
    <property type="project" value="TreeGrafter"/>
</dbReference>
<proteinExistence type="inferred from homology"/>
<dbReference type="InterPro" id="IPR006642">
    <property type="entry name" value="Rad18_UBZ4"/>
</dbReference>
<dbReference type="Gene3D" id="1.10.3710.10">
    <property type="entry name" value="DNA polymerase III clamp loader subunits, C-terminal domain"/>
    <property type="match status" value="1"/>
</dbReference>
<evidence type="ECO:0000256" key="5">
    <source>
        <dbReference type="ARBA" id="ARBA00022763"/>
    </source>
</evidence>
<dbReference type="InterPro" id="IPR051314">
    <property type="entry name" value="AAA_ATPase_RarA/MGS1/WRNIP1"/>
</dbReference>
<feature type="region of interest" description="Disordered" evidence="11">
    <location>
        <begin position="40"/>
        <end position="242"/>
    </location>
</feature>
<evidence type="ECO:0000256" key="11">
    <source>
        <dbReference type="SAM" id="MobiDB-lite"/>
    </source>
</evidence>
<keyword evidence="5 10" id="KW-0227">DNA damage</keyword>
<dbReference type="SUPFAM" id="SSF48019">
    <property type="entry name" value="post-AAA+ oligomerization domain-like"/>
    <property type="match status" value="1"/>
</dbReference>
<keyword evidence="7" id="KW-0862">Zinc</keyword>
<feature type="compositionally biased region" description="Basic and acidic residues" evidence="11">
    <location>
        <begin position="40"/>
        <end position="53"/>
    </location>
</feature>
<dbReference type="Gene3D" id="3.40.50.300">
    <property type="entry name" value="P-loop containing nucleotide triphosphate hydrolases"/>
    <property type="match status" value="1"/>
</dbReference>
<dbReference type="CDD" id="cd00009">
    <property type="entry name" value="AAA"/>
    <property type="match status" value="1"/>
</dbReference>
<evidence type="ECO:0000256" key="3">
    <source>
        <dbReference type="ARBA" id="ARBA00022723"/>
    </source>
</evidence>
<organism evidence="13 14">
    <name type="scientific">Holothuria leucospilota</name>
    <name type="common">Black long sea cucumber</name>
    <name type="synonym">Mertensiothuria leucospilota</name>
    <dbReference type="NCBI Taxonomy" id="206669"/>
    <lineage>
        <taxon>Eukaryota</taxon>
        <taxon>Metazoa</taxon>
        <taxon>Echinodermata</taxon>
        <taxon>Eleutherozoa</taxon>
        <taxon>Echinozoa</taxon>
        <taxon>Holothuroidea</taxon>
        <taxon>Aspidochirotacea</taxon>
        <taxon>Aspidochirotida</taxon>
        <taxon>Holothuriidae</taxon>
        <taxon>Holothuria</taxon>
    </lineage>
</organism>
<sequence>MDRAKGTGEQVVCPVCSRQLPLERINSHIDACLNESCLDEDKKKRGSHNNHDGNRKRKKAKVDSVEDCGNVITGIPPSGSGNARPNSSTDSSEYVKDKMLESHAENGDQRISPKSVEVSKEKGGGLMLEDERRNNSTGNSPPIISLSSSQKTLRQSSLVLQRSPQSVDQHPHGSKERQVSSKSFSPSSQVGLSQKNSVQFRPSQNDKHEGSTREKGKVSSKPSSSAFNGGNLPNPSPSMHPSSKEIALNLRVATDFRPLAEKMRPSCIEDFVGQGNIFGTNTILKKIITSGQIPSLILWGPPGCGKTTLATIIANKMKETSNTKLVKLSATTSNVAEVKKVTSEAVNLQRMFKRKTLLFMDEIHRFNKLQQDTFLPFVENGTITLVGATTENPSFQLNSALLSRCQVIVLAKHSADDLMHILKKAAASLGVTVMKEVESNEESDGNIKIQEKALVMLANFCDGDARSALNVLEMTVKSCQDAPTSQRMGQNGPLMGSEKKSKVITVDLVKESLQRSHIFYDRTGEEHYNCISALHKSMRGCDANASLYWLGRMLVGGENPLYVARRLIEFASVDVGLADPSALVQAVSTFRACEALGMPVCEFNLAQCVIYLARAPKSPEIFLAYEKVKKCITEHEGPMPGVPLHLRNAPTKLMKNLGYGKGYNPTIRQVYMPEGLESVRFLPD</sequence>